<dbReference type="NCBIfam" id="NF012200">
    <property type="entry name" value="choice_anch_D"/>
    <property type="match status" value="1"/>
</dbReference>
<feature type="domain" description="Fibronectin type-III" evidence="6">
    <location>
        <begin position="546"/>
        <end position="646"/>
    </location>
</feature>
<accession>A0A1T4YPE1</accession>
<dbReference type="InterPro" id="IPR053879">
    <property type="entry name" value="HYDIN_VesB_CFA65-like_Ig"/>
</dbReference>
<name>A0A1T4YPE1_9BACT</name>
<comment type="subcellular location">
    <subcellularLocation>
        <location evidence="1">Cell projection</location>
        <location evidence="1">Cilium</location>
    </subcellularLocation>
    <subcellularLocation>
        <location evidence="2">Cytoplasm</location>
    </subcellularLocation>
</comment>
<dbReference type="InterPro" id="IPR013783">
    <property type="entry name" value="Ig-like_fold"/>
</dbReference>
<evidence type="ECO:0000259" key="6">
    <source>
        <dbReference type="PROSITE" id="PS50853"/>
    </source>
</evidence>
<dbReference type="Gene3D" id="2.60.40.10">
    <property type="entry name" value="Immunoglobulins"/>
    <property type="match status" value="2"/>
</dbReference>
<organism evidence="7 8">
    <name type="scientific">Prosthecobacter debontii</name>
    <dbReference type="NCBI Taxonomy" id="48467"/>
    <lineage>
        <taxon>Bacteria</taxon>
        <taxon>Pseudomonadati</taxon>
        <taxon>Verrucomicrobiota</taxon>
        <taxon>Verrucomicrobiia</taxon>
        <taxon>Verrucomicrobiales</taxon>
        <taxon>Verrucomicrobiaceae</taxon>
        <taxon>Prosthecobacter</taxon>
    </lineage>
</organism>
<dbReference type="STRING" id="48467.SAMN02745166_03865"/>
<protein>
    <recommendedName>
        <fullName evidence="6">Fibronectin type-III domain-containing protein</fullName>
    </recommendedName>
</protein>
<keyword evidence="4" id="KW-0969">Cilium</keyword>
<evidence type="ECO:0000256" key="4">
    <source>
        <dbReference type="ARBA" id="ARBA00023069"/>
    </source>
</evidence>
<evidence type="ECO:0000256" key="1">
    <source>
        <dbReference type="ARBA" id="ARBA00004138"/>
    </source>
</evidence>
<gene>
    <name evidence="7" type="ORF">SAMN02745166_03865</name>
</gene>
<dbReference type="EMBL" id="FUYE01000015">
    <property type="protein sequence ID" value="SKB03642.1"/>
    <property type="molecule type" value="Genomic_DNA"/>
</dbReference>
<dbReference type="PROSITE" id="PS50194">
    <property type="entry name" value="FILAMIN_REPEAT"/>
    <property type="match status" value="1"/>
</dbReference>
<sequence length="1126" mass="114843">MVLGGFLTASAQSSFTTVATDSFNYSAGTLNGASGGSGWTNNWTWSYGSGSSLVVNTSGFGYTGLSTSGGRAAWTSGGNNISQCTRQVPLMNSGVVYVRFLAQLETGSGGGTPQFRLRKSGSPTGAFGGNGGTYAAKMSILNSGLVTLSDGTASSSANLSALNLVVARIDYSAAKTEMWVNPNLSTFDYESPPTADATYAGLAPEFDTIEMITRSAGSFDEVTILQNPYALPISENFDSGTLPTTLEQSGTTMSFSGGAVVFDGIEENERTYVRTKAGVGNLVAESFVAEVTMIHTGESIVFFGMGSGDPNPSGSYEPTAPSLHIRAHGGGLDGDSTGVVDDGLTNVANLGNGTHRLRLIWNANTQMAVFQLDEDYAGGAFQADVTTGAFDGSDNGFSDPETRIFFGGNGVSFDDLEISVLTGPEIAVSGNGTDIVDGDSSPTENDHTDFGQADVVAGSVVRTFTLENTGPDGLTVGTVSVGGTNAGDFTITTQPGSSVVSGNSTTFQVTFNPSAAGLRTATLSFSNDDGDENPFNFSIQGSGTTAPTVVTGGASAVTAYSVTLSGTVNPNGLATTVQVQYSRDPAMASGVTTTAVQNLTAGFSGQAISADLSGLLSDASYYYRVIASNTAGDEAGDIQTFQTNAPVASDEAFGAASGVAGGGQLYRPMPGLINNDGRILFEAAGQIGIGDVTAANDEWLMTDTSGSMKVIAREGTLVASGQSLRATFPQTLLTDGGRSLALDSILGASTTNDYLYVSSPEDSSTTEILSREGDAAPVSGVFLTHTGKPLADHQERVYFSCGLSGVASTKNSGIWYDSGSGLTKLVQEGENVSVAVGAPAWLGQISNVLAAGGDGCAFVAILQNNPDIRTQKTDSKCNQALFSAKPGEISMIVRKGDAVPGVSGGVLNSLNGVSRCSSEDHAYLGLMKTGTSITTANDQVMVAVIDGVSSLVAREGVTEITGGLTLKSFGGFYITTSGAVVFQGVLGGATTTTDGVLCRWTQPGGIELMAREGDLAAGTGGLNVGTIQALSVSDAGAVVLQCILSNGKVALLRDIGSGLTQLVRAGPGQTVVFGGLPRTILTLSIYNKFVGPGGGGGGMGAAINDSGEVLTVLSLGSRDYVAKVYR</sequence>
<keyword evidence="5" id="KW-0966">Cell projection</keyword>
<dbReference type="InterPro" id="IPR017868">
    <property type="entry name" value="Filamin/ABP280_repeat-like"/>
</dbReference>
<dbReference type="GO" id="GO:0005737">
    <property type="term" value="C:cytoplasm"/>
    <property type="evidence" value="ECO:0007669"/>
    <property type="project" value="UniProtKB-SubCell"/>
</dbReference>
<evidence type="ECO:0000313" key="8">
    <source>
        <dbReference type="Proteomes" id="UP000190774"/>
    </source>
</evidence>
<dbReference type="Pfam" id="PF24251">
    <property type="entry name" value="DUF7453"/>
    <property type="match status" value="1"/>
</dbReference>
<evidence type="ECO:0000256" key="5">
    <source>
        <dbReference type="ARBA" id="ARBA00023273"/>
    </source>
</evidence>
<evidence type="ECO:0000313" key="7">
    <source>
        <dbReference type="EMBL" id="SKB03642.1"/>
    </source>
</evidence>
<proteinExistence type="predicted"/>
<reference evidence="8" key="1">
    <citation type="submission" date="2017-02" db="EMBL/GenBank/DDBJ databases">
        <authorList>
            <person name="Varghese N."/>
            <person name="Submissions S."/>
        </authorList>
    </citation>
    <scope>NUCLEOTIDE SEQUENCE [LARGE SCALE GENOMIC DNA]</scope>
    <source>
        <strain evidence="8">ATCC 700200</strain>
    </source>
</reference>
<evidence type="ECO:0000256" key="3">
    <source>
        <dbReference type="ARBA" id="ARBA00022490"/>
    </source>
</evidence>
<dbReference type="AlphaFoldDB" id="A0A1T4YPE1"/>
<dbReference type="PROSITE" id="PS50853">
    <property type="entry name" value="FN3"/>
    <property type="match status" value="1"/>
</dbReference>
<keyword evidence="3" id="KW-0963">Cytoplasm</keyword>
<dbReference type="InterPro" id="IPR055876">
    <property type="entry name" value="DUF7453"/>
</dbReference>
<dbReference type="Proteomes" id="UP000190774">
    <property type="component" value="Unassembled WGS sequence"/>
</dbReference>
<dbReference type="InterPro" id="IPR003961">
    <property type="entry name" value="FN3_dom"/>
</dbReference>
<evidence type="ECO:0000256" key="2">
    <source>
        <dbReference type="ARBA" id="ARBA00004496"/>
    </source>
</evidence>
<keyword evidence="8" id="KW-1185">Reference proteome</keyword>
<dbReference type="Pfam" id="PF22544">
    <property type="entry name" value="HYDIN_VesB_CFA65-like_Ig"/>
    <property type="match status" value="1"/>
</dbReference>